<evidence type="ECO:0000313" key="2">
    <source>
        <dbReference type="EMBL" id="VUW84159.1"/>
    </source>
</evidence>
<dbReference type="AlphaFoldDB" id="A0A564S145"/>
<feature type="domain" description="PpiC" evidence="1">
    <location>
        <begin position="222"/>
        <end position="337"/>
    </location>
</feature>
<reference evidence="2 3" key="1">
    <citation type="submission" date="2019-07" db="EMBL/GenBank/DDBJ databases">
        <authorList>
            <person name="Chang H.-W."/>
            <person name="Raman A."/>
            <person name="Venkatesh S."/>
            <person name="Gehrig J."/>
        </authorList>
    </citation>
    <scope>NUCLEOTIDE SEQUENCE [LARGE SCALE GENOMIC DNA]</scope>
    <source>
        <strain evidence="2">B.longum_ssp_infantis_4</strain>
    </source>
</reference>
<gene>
    <name evidence="2" type="ORF">BLONGUMMC1_01503</name>
</gene>
<dbReference type="InterPro" id="IPR000297">
    <property type="entry name" value="PPIase_PpiC"/>
</dbReference>
<dbReference type="Proteomes" id="UP000319252">
    <property type="component" value="Unassembled WGS sequence"/>
</dbReference>
<evidence type="ECO:0000313" key="3">
    <source>
        <dbReference type="Proteomes" id="UP000319252"/>
    </source>
</evidence>
<evidence type="ECO:0000259" key="1">
    <source>
        <dbReference type="Pfam" id="PF13145"/>
    </source>
</evidence>
<sequence>MCNGPVTKAVCGSFLRRPYSSYRVCQVSEPDSASRPGTRFNLFIGLVVSNMHSQMPSMLGALRCIHDWCFTMTRHIRTYVVAVAMMLCCCMTLTGCSQDGASIDGRAIPQGQLAYYADQARLRTSPGDVRTMASVMRKAIADDQALFAWAAREGYGDYTSWDAIVRSMKRANVSNMATVGQRGTVYGVTTFSIGTFHSQLVAQAKRYLIDTLSQQAGQELYVSEGEARQYFDRHRDAWSGSQGYQVIRLTVDAQDADPREFRQAVWEDGMDDTGPSEHLLERYPSLSWNMESISKGEGGSPHAQAMASAIAQLKKGEVSEVESDGRQLTCMVNVSAKSDDDTDFGEYSSRIITVMESDKLEQAIASRAENIKVDIGVNEVKELMKTR</sequence>
<dbReference type="EMBL" id="CABHML010000068">
    <property type="protein sequence ID" value="VUW84159.1"/>
    <property type="molecule type" value="Genomic_DNA"/>
</dbReference>
<organism evidence="2 3">
    <name type="scientific">Bifidobacterium longum subsp. infantis</name>
    <dbReference type="NCBI Taxonomy" id="1682"/>
    <lineage>
        <taxon>Bacteria</taxon>
        <taxon>Bacillati</taxon>
        <taxon>Actinomycetota</taxon>
        <taxon>Actinomycetes</taxon>
        <taxon>Bifidobacteriales</taxon>
        <taxon>Bifidobacteriaceae</taxon>
        <taxon>Bifidobacterium</taxon>
    </lineage>
</organism>
<accession>A0A564S145</accession>
<dbReference type="Pfam" id="PF13145">
    <property type="entry name" value="Rotamase_2"/>
    <property type="match status" value="1"/>
</dbReference>
<protein>
    <recommendedName>
        <fullName evidence="1">PpiC domain-containing protein</fullName>
    </recommendedName>
</protein>
<dbReference type="GO" id="GO:0003755">
    <property type="term" value="F:peptidyl-prolyl cis-trans isomerase activity"/>
    <property type="evidence" value="ECO:0007669"/>
    <property type="project" value="InterPro"/>
</dbReference>
<proteinExistence type="predicted"/>
<name>A0A564S145_BIFLI</name>